<keyword evidence="3 10" id="KW-0732">Signal</keyword>
<proteinExistence type="inferred from homology"/>
<evidence type="ECO:0000256" key="4">
    <source>
        <dbReference type="ARBA" id="ARBA00022759"/>
    </source>
</evidence>
<dbReference type="PROSITE" id="PS00531">
    <property type="entry name" value="RNASE_T2_2"/>
    <property type="match status" value="1"/>
</dbReference>
<organism evidence="11 12">
    <name type="scientific">Aquilegia coerulea</name>
    <name type="common">Rocky mountain columbine</name>
    <dbReference type="NCBI Taxonomy" id="218851"/>
    <lineage>
        <taxon>Eukaryota</taxon>
        <taxon>Viridiplantae</taxon>
        <taxon>Streptophyta</taxon>
        <taxon>Embryophyta</taxon>
        <taxon>Tracheophyta</taxon>
        <taxon>Spermatophyta</taxon>
        <taxon>Magnoliopsida</taxon>
        <taxon>Ranunculales</taxon>
        <taxon>Ranunculaceae</taxon>
        <taxon>Thalictroideae</taxon>
        <taxon>Aquilegia</taxon>
    </lineage>
</organism>
<keyword evidence="4" id="KW-0255">Endonuclease</keyword>
<dbReference type="InterPro" id="IPR033697">
    <property type="entry name" value="Ribonuclease_T2_eukaryotic"/>
</dbReference>
<reference evidence="11 12" key="1">
    <citation type="submission" date="2017-09" db="EMBL/GenBank/DDBJ databases">
        <title>WGS assembly of Aquilegia coerulea Goldsmith.</title>
        <authorList>
            <person name="Hodges S."/>
            <person name="Kramer E."/>
            <person name="Nordborg M."/>
            <person name="Tomkins J."/>
            <person name="Borevitz J."/>
            <person name="Derieg N."/>
            <person name="Yan J."/>
            <person name="Mihaltcheva S."/>
            <person name="Hayes R.D."/>
            <person name="Rokhsar D."/>
        </authorList>
    </citation>
    <scope>NUCLEOTIDE SEQUENCE [LARGE SCALE GENOMIC DNA]</scope>
    <source>
        <strain evidence="12">cv. Goldsmith</strain>
    </source>
</reference>
<comment type="similarity">
    <text evidence="1 9">Belongs to the RNase T2 family.</text>
</comment>
<dbReference type="CDD" id="cd01061">
    <property type="entry name" value="RNase_T2_euk"/>
    <property type="match status" value="1"/>
</dbReference>
<evidence type="ECO:0000256" key="10">
    <source>
        <dbReference type="SAM" id="SignalP"/>
    </source>
</evidence>
<dbReference type="GO" id="GO:0016787">
    <property type="term" value="F:hydrolase activity"/>
    <property type="evidence" value="ECO:0007669"/>
    <property type="project" value="UniProtKB-KW"/>
</dbReference>
<keyword evidence="5" id="KW-0378">Hydrolase</keyword>
<evidence type="ECO:0000256" key="6">
    <source>
        <dbReference type="ARBA" id="ARBA00023157"/>
    </source>
</evidence>
<dbReference type="InterPro" id="IPR001568">
    <property type="entry name" value="RNase_T2-like"/>
</dbReference>
<evidence type="ECO:0000256" key="5">
    <source>
        <dbReference type="ARBA" id="ARBA00022801"/>
    </source>
</evidence>
<dbReference type="Pfam" id="PF00445">
    <property type="entry name" value="Ribonuclease_T2"/>
    <property type="match status" value="1"/>
</dbReference>
<dbReference type="InterPro" id="IPR033130">
    <property type="entry name" value="RNase_T2_His_AS_2"/>
</dbReference>
<evidence type="ECO:0000256" key="9">
    <source>
        <dbReference type="RuleBase" id="RU004328"/>
    </source>
</evidence>
<dbReference type="GO" id="GO:0006401">
    <property type="term" value="P:RNA catabolic process"/>
    <property type="evidence" value="ECO:0007669"/>
    <property type="project" value="TreeGrafter"/>
</dbReference>
<accession>A0A2G5F796</accession>
<dbReference type="InParanoid" id="A0A2G5F796"/>
<evidence type="ECO:0000256" key="8">
    <source>
        <dbReference type="PIRSR" id="PIRSR633697-1"/>
    </source>
</evidence>
<gene>
    <name evidence="11" type="ORF">AQUCO_00201286v1</name>
</gene>
<evidence type="ECO:0000256" key="1">
    <source>
        <dbReference type="ARBA" id="ARBA00007469"/>
    </source>
</evidence>
<keyword evidence="12" id="KW-1185">Reference proteome</keyword>
<dbReference type="FunCoup" id="A0A2G5F796">
    <property type="interactions" value="1392"/>
</dbReference>
<dbReference type="GO" id="GO:0003723">
    <property type="term" value="F:RNA binding"/>
    <property type="evidence" value="ECO:0007669"/>
    <property type="project" value="InterPro"/>
</dbReference>
<protein>
    <submittedName>
        <fullName evidence="11">Uncharacterized protein</fullName>
    </submittedName>
</protein>
<evidence type="ECO:0000256" key="2">
    <source>
        <dbReference type="ARBA" id="ARBA00022722"/>
    </source>
</evidence>
<dbReference type="AlphaFoldDB" id="A0A2G5F796"/>
<dbReference type="EMBL" id="KZ305019">
    <property type="protein sequence ID" value="PIA63853.1"/>
    <property type="molecule type" value="Genomic_DNA"/>
</dbReference>
<evidence type="ECO:0000256" key="3">
    <source>
        <dbReference type="ARBA" id="ARBA00022729"/>
    </source>
</evidence>
<dbReference type="SUPFAM" id="SSF55895">
    <property type="entry name" value="Ribonuclease Rh-like"/>
    <property type="match status" value="1"/>
</dbReference>
<feature type="active site" evidence="8">
    <location>
        <position position="142"/>
    </location>
</feature>
<dbReference type="Proteomes" id="UP000230069">
    <property type="component" value="Unassembled WGS sequence"/>
</dbReference>
<dbReference type="FunFam" id="3.90.730.10:FF:000007">
    <property type="entry name" value="Ribonuclease T2"/>
    <property type="match status" value="1"/>
</dbReference>
<dbReference type="InterPro" id="IPR036430">
    <property type="entry name" value="RNase_T2-like_sf"/>
</dbReference>
<evidence type="ECO:0000256" key="7">
    <source>
        <dbReference type="ARBA" id="ARBA00023239"/>
    </source>
</evidence>
<evidence type="ECO:0000313" key="11">
    <source>
        <dbReference type="EMBL" id="PIA63853.1"/>
    </source>
</evidence>
<dbReference type="GO" id="GO:0005576">
    <property type="term" value="C:extracellular region"/>
    <property type="evidence" value="ECO:0007669"/>
    <property type="project" value="TreeGrafter"/>
</dbReference>
<dbReference type="GO" id="GO:0033897">
    <property type="term" value="F:ribonuclease T2 activity"/>
    <property type="evidence" value="ECO:0007669"/>
    <property type="project" value="InterPro"/>
</dbReference>
<keyword evidence="6" id="KW-1015">Disulfide bond</keyword>
<feature type="active site" evidence="8">
    <location>
        <position position="83"/>
    </location>
</feature>
<name>A0A2G5F796_AQUCA</name>
<feature type="active site" evidence="8">
    <location>
        <position position="146"/>
    </location>
</feature>
<dbReference type="PANTHER" id="PTHR11240:SF22">
    <property type="entry name" value="RIBONUCLEASE T2"/>
    <property type="match status" value="1"/>
</dbReference>
<dbReference type="OrthoDB" id="435754at2759"/>
<dbReference type="PANTHER" id="PTHR11240">
    <property type="entry name" value="RIBONUCLEASE T2"/>
    <property type="match status" value="1"/>
</dbReference>
<evidence type="ECO:0000313" key="12">
    <source>
        <dbReference type="Proteomes" id="UP000230069"/>
    </source>
</evidence>
<feature type="chain" id="PRO_5013680309" evidence="10">
    <location>
        <begin position="21"/>
        <end position="271"/>
    </location>
</feature>
<keyword evidence="2" id="KW-0540">Nuclease</keyword>
<sequence>MDFLTFMSVFLLLISTSCYGLSENHHGDEEGGLLVVAPAKQQKEFDYFLLALLWPGTLCQGTNHCCSANACCRSNATSMFTIHGLWVNYNDGTWPACCNNGSNFDIKKITPLLGGLQIYWPSLSCNLESTCDGGKGLFWAHEWEKHGTCATPVIWDEYTYFLTTLNIYFKYNITKILIEEGYIPSNSEKYPLGGIVSAIQNAVRATPLLVCSDGAVQELRLCFCKNFEPQDCPNNVTPEEACPRYVSLPEYVPRSLGGKRSIPWSSNREAI</sequence>
<keyword evidence="7" id="KW-0456">Lyase</keyword>
<feature type="signal peptide" evidence="10">
    <location>
        <begin position="1"/>
        <end position="20"/>
    </location>
</feature>
<dbReference type="Gene3D" id="3.90.730.10">
    <property type="entry name" value="Ribonuclease T2-like"/>
    <property type="match status" value="1"/>
</dbReference>